<dbReference type="Pfam" id="PF02872">
    <property type="entry name" value="5_nucleotid_C"/>
    <property type="match status" value="1"/>
</dbReference>
<dbReference type="PANTHER" id="PTHR11575">
    <property type="entry name" value="5'-NUCLEOTIDASE-RELATED"/>
    <property type="match status" value="1"/>
</dbReference>
<dbReference type="InterPro" id="IPR008334">
    <property type="entry name" value="5'-Nucleotdase_C"/>
</dbReference>
<dbReference type="InterPro" id="IPR006179">
    <property type="entry name" value="5_nucleotidase/apyrase"/>
</dbReference>
<reference evidence="4" key="1">
    <citation type="submission" date="2022-07" db="EMBL/GenBank/DDBJ databases">
        <title>Genome Sequence of Physisporinus lineatus.</title>
        <authorList>
            <person name="Buettner E."/>
        </authorList>
    </citation>
    <scope>NUCLEOTIDE SEQUENCE</scope>
    <source>
        <strain evidence="4">VT162</strain>
    </source>
</reference>
<dbReference type="InterPro" id="IPR036907">
    <property type="entry name" value="5'-Nucleotdase_C_sf"/>
</dbReference>
<dbReference type="PANTHER" id="PTHR11575:SF48">
    <property type="entry name" value="5'-NUCLEOTIDASE"/>
    <property type="match status" value="1"/>
</dbReference>
<dbReference type="SUPFAM" id="SSF56300">
    <property type="entry name" value="Metallo-dependent phosphatases"/>
    <property type="match status" value="1"/>
</dbReference>
<dbReference type="PRINTS" id="PR01607">
    <property type="entry name" value="APYRASEFAMLY"/>
</dbReference>
<evidence type="ECO:0000313" key="4">
    <source>
        <dbReference type="EMBL" id="KAJ3477557.1"/>
    </source>
</evidence>
<evidence type="ECO:0000259" key="3">
    <source>
        <dbReference type="Pfam" id="PF02872"/>
    </source>
</evidence>
<evidence type="ECO:0000256" key="2">
    <source>
        <dbReference type="RuleBase" id="RU362119"/>
    </source>
</evidence>
<dbReference type="EMBL" id="JANAWD010000583">
    <property type="protein sequence ID" value="KAJ3477557.1"/>
    <property type="molecule type" value="Genomic_DNA"/>
</dbReference>
<comment type="similarity">
    <text evidence="1 2">Belongs to the 5'-nucleotidase family.</text>
</comment>
<sequence length="583" mass="65003">MVSLPLLHFNDVYRVRPYKFNPPSKETIDVTQFAAMLDDFRNQWPLREDGARDGLVLFSGDVFAPSVESSVTRGSHMPWLLSNIIDVATNTVPDHLHEFIILERVGVRIGIIGLVEKEWIGTVSSWPPNLEYRDVAKVGLGLSARLRGPEHNCDLIIALTHARIPNDIGFAKALFAHSPAVQEAQSTALKHGVDLILGGHDHLYYISKGVTSWEGYDVNTEVLGAEEDDGDVLVVKSGTDFRDLSEIILELEDTPEGSIRKKLIRSIKGKHLETQPGSKSHEELAGILKNLLSSVSASLKAPVCKIDMTLDCRSAMVRTEESACRKLSGGGSDGVFICGGTLRGFVTLGDILEILPFEDPIVVLELDGQAIWDALESSLATWPAQEGGSTPQLVDVEEIRRTTEGKKYKIVTREYMAQGHDGFEALKGHNYLVDDETGQMMSTIVRKYLLGCQYVAKISRMTRMTAFSQLSFLLHTETEHIIRREKARIEKYQKIATLKGAPSKWRHAAHLALRWSRAHYKDHIYITEREHMSDVDCFDGAKARCETQEEKTTEGDEKEAGVGQDLITIHPIVDGRLRDEGRK</sequence>
<dbReference type="Gene3D" id="3.60.21.10">
    <property type="match status" value="2"/>
</dbReference>
<proteinExistence type="inferred from homology"/>
<dbReference type="InterPro" id="IPR029052">
    <property type="entry name" value="Metallo-depent_PP-like"/>
</dbReference>
<dbReference type="GO" id="GO:0016787">
    <property type="term" value="F:hydrolase activity"/>
    <property type="evidence" value="ECO:0007669"/>
    <property type="project" value="UniProtKB-KW"/>
</dbReference>
<dbReference type="SUPFAM" id="SSF55816">
    <property type="entry name" value="5'-nucleotidase (syn. UDP-sugar hydrolase), C-terminal domain"/>
    <property type="match status" value="1"/>
</dbReference>
<keyword evidence="5" id="KW-1185">Reference proteome</keyword>
<evidence type="ECO:0000313" key="5">
    <source>
        <dbReference type="Proteomes" id="UP001212997"/>
    </source>
</evidence>
<dbReference type="GO" id="GO:0000166">
    <property type="term" value="F:nucleotide binding"/>
    <property type="evidence" value="ECO:0007669"/>
    <property type="project" value="UniProtKB-KW"/>
</dbReference>
<dbReference type="GO" id="GO:0009166">
    <property type="term" value="P:nucleotide catabolic process"/>
    <property type="evidence" value="ECO:0007669"/>
    <property type="project" value="InterPro"/>
</dbReference>
<keyword evidence="2" id="KW-0547">Nucleotide-binding</keyword>
<dbReference type="Gene3D" id="3.90.780.10">
    <property type="entry name" value="5'-Nucleotidase, C-terminal domain"/>
    <property type="match status" value="2"/>
</dbReference>
<organism evidence="4 5">
    <name type="scientific">Meripilus lineatus</name>
    <dbReference type="NCBI Taxonomy" id="2056292"/>
    <lineage>
        <taxon>Eukaryota</taxon>
        <taxon>Fungi</taxon>
        <taxon>Dikarya</taxon>
        <taxon>Basidiomycota</taxon>
        <taxon>Agaricomycotina</taxon>
        <taxon>Agaricomycetes</taxon>
        <taxon>Polyporales</taxon>
        <taxon>Meripilaceae</taxon>
        <taxon>Meripilus</taxon>
    </lineage>
</organism>
<evidence type="ECO:0000256" key="1">
    <source>
        <dbReference type="ARBA" id="ARBA00006654"/>
    </source>
</evidence>
<keyword evidence="2" id="KW-0378">Hydrolase</keyword>
<comment type="caution">
    <text evidence="4">The sequence shown here is derived from an EMBL/GenBank/DDBJ whole genome shotgun (WGS) entry which is preliminary data.</text>
</comment>
<dbReference type="AlphaFoldDB" id="A0AAD5YEE3"/>
<feature type="domain" description="5'-Nucleotidase C-terminal" evidence="3">
    <location>
        <begin position="343"/>
        <end position="427"/>
    </location>
</feature>
<name>A0AAD5YEE3_9APHY</name>
<gene>
    <name evidence="4" type="ORF">NLI96_g10379</name>
</gene>
<accession>A0AAD5YEE3</accession>
<protein>
    <recommendedName>
        <fullName evidence="3">5'-Nucleotidase C-terminal domain-containing protein</fullName>
    </recommendedName>
</protein>
<dbReference type="Proteomes" id="UP001212997">
    <property type="component" value="Unassembled WGS sequence"/>
</dbReference>